<organism evidence="18 19">
    <name type="scientific">Candida albicans</name>
    <name type="common">Yeast</name>
    <dbReference type="NCBI Taxonomy" id="5476"/>
    <lineage>
        <taxon>Eukaryota</taxon>
        <taxon>Fungi</taxon>
        <taxon>Dikarya</taxon>
        <taxon>Ascomycota</taxon>
        <taxon>Saccharomycotina</taxon>
        <taxon>Pichiomycetes</taxon>
        <taxon>Debaryomycetaceae</taxon>
        <taxon>Candida/Lodderomyces clade</taxon>
        <taxon>Candida</taxon>
    </lineage>
</organism>
<evidence type="ECO:0000256" key="3">
    <source>
        <dbReference type="ARBA" id="ARBA00022692"/>
    </source>
</evidence>
<keyword evidence="6 15" id="KW-0378">Hydrolase</keyword>
<dbReference type="SMART" id="SM00382">
    <property type="entry name" value="AAA"/>
    <property type="match status" value="1"/>
</dbReference>
<dbReference type="Pfam" id="PF00493">
    <property type="entry name" value="MCM"/>
    <property type="match status" value="1"/>
</dbReference>
<evidence type="ECO:0000256" key="15">
    <source>
        <dbReference type="RuleBase" id="RU365012"/>
    </source>
</evidence>
<dbReference type="InterPro" id="IPR003593">
    <property type="entry name" value="AAA+_ATPase"/>
</dbReference>
<keyword evidence="4 15" id="KW-0235">DNA replication</keyword>
<dbReference type="GO" id="GO:0006267">
    <property type="term" value="P:pre-replicative complex assembly involved in nuclear cell cycle DNA replication"/>
    <property type="evidence" value="ECO:0007669"/>
    <property type="project" value="UniProtKB-ARBA"/>
</dbReference>
<evidence type="ECO:0000256" key="4">
    <source>
        <dbReference type="ARBA" id="ARBA00022705"/>
    </source>
</evidence>
<comment type="function">
    <text evidence="15">Acts as component of the MCM2-7 complex (MCM complex) which is the replicative helicase essential for 'once per cell cycle' DNA replication initiation and elongation in eukaryotic cells. The active ATPase sites in the MCM2-7 ring are formed through the interaction surfaces of two neighboring subunits such that a critical structure of a conserved arginine finger motif is provided in trans relative to the ATP-binding site of the Walker A box of the adjacent subunit. The six ATPase active sites, however, are likely to contribute differentially to the complex helicase activity.</text>
</comment>
<dbReference type="EC" id="3.6.4.12" evidence="15"/>
<evidence type="ECO:0000259" key="17">
    <source>
        <dbReference type="PROSITE" id="PS50051"/>
    </source>
</evidence>
<dbReference type="InterPro" id="IPR027925">
    <property type="entry name" value="MCM_N"/>
</dbReference>
<dbReference type="PRINTS" id="PR01657">
    <property type="entry name" value="MCMFAMILY"/>
</dbReference>
<dbReference type="InterPro" id="IPR027417">
    <property type="entry name" value="P-loop_NTPase"/>
</dbReference>
<dbReference type="InterPro" id="IPR033762">
    <property type="entry name" value="MCM_OB"/>
</dbReference>
<dbReference type="Proteomes" id="UP000536275">
    <property type="component" value="Unassembled WGS sequence"/>
</dbReference>
<dbReference type="InterPro" id="IPR012340">
    <property type="entry name" value="NA-bd_OB-fold"/>
</dbReference>
<dbReference type="SUPFAM" id="SSF50249">
    <property type="entry name" value="Nucleic acid-binding proteins"/>
    <property type="match status" value="1"/>
</dbReference>
<keyword evidence="7 15" id="KW-0347">Helicase</keyword>
<dbReference type="Gene3D" id="3.30.1640.10">
    <property type="entry name" value="mini-chromosome maintenance (MCM) complex, chain A, domain 1"/>
    <property type="match status" value="1"/>
</dbReference>
<dbReference type="GO" id="GO:0006271">
    <property type="term" value="P:DNA strand elongation involved in DNA replication"/>
    <property type="evidence" value="ECO:0007669"/>
    <property type="project" value="TreeGrafter"/>
</dbReference>
<keyword evidence="10 14" id="KW-0238">DNA-binding</keyword>
<keyword evidence="13 15" id="KW-0131">Cell cycle</keyword>
<evidence type="ECO:0000313" key="19">
    <source>
        <dbReference type="Proteomes" id="UP000536275"/>
    </source>
</evidence>
<keyword evidence="9 16" id="KW-1133">Transmembrane helix</keyword>
<evidence type="ECO:0000256" key="16">
    <source>
        <dbReference type="SAM" id="Phobius"/>
    </source>
</evidence>
<dbReference type="Gene3D" id="3.40.50.300">
    <property type="entry name" value="P-loop containing nucleotide triphosphate hydrolases"/>
    <property type="match status" value="1"/>
</dbReference>
<keyword evidence="3 16" id="KW-0812">Transmembrane</keyword>
<evidence type="ECO:0000256" key="13">
    <source>
        <dbReference type="ARBA" id="ARBA00023306"/>
    </source>
</evidence>
<dbReference type="Pfam" id="PF14551">
    <property type="entry name" value="MCM_N"/>
    <property type="match status" value="1"/>
</dbReference>
<dbReference type="GO" id="GO:0042555">
    <property type="term" value="C:MCM complex"/>
    <property type="evidence" value="ECO:0007669"/>
    <property type="project" value="InterPro"/>
</dbReference>
<evidence type="ECO:0000313" key="18">
    <source>
        <dbReference type="EMBL" id="KAF6063856.1"/>
    </source>
</evidence>
<gene>
    <name evidence="15" type="primary">MCM7</name>
    <name evidence="18" type="ORF">FOB64_005458</name>
</gene>
<dbReference type="GO" id="GO:0006279">
    <property type="term" value="P:premeiotic DNA replication"/>
    <property type="evidence" value="ECO:0007669"/>
    <property type="project" value="UniProtKB-ARBA"/>
</dbReference>
<keyword evidence="8 14" id="KW-0067">ATP-binding</keyword>
<evidence type="ECO:0000256" key="9">
    <source>
        <dbReference type="ARBA" id="ARBA00022989"/>
    </source>
</evidence>
<evidence type="ECO:0000256" key="12">
    <source>
        <dbReference type="ARBA" id="ARBA00023242"/>
    </source>
</evidence>
<dbReference type="AlphaFoldDB" id="A0A8H6F319"/>
<accession>A0A8H6F319</accession>
<dbReference type="PROSITE" id="PS00847">
    <property type="entry name" value="MCM_1"/>
    <property type="match status" value="1"/>
</dbReference>
<dbReference type="Gene3D" id="2.40.50.140">
    <property type="entry name" value="Nucleic acid-binding proteins"/>
    <property type="match status" value="1"/>
</dbReference>
<dbReference type="SMART" id="SM00350">
    <property type="entry name" value="MCM"/>
    <property type="match status" value="1"/>
</dbReference>
<dbReference type="InterPro" id="IPR018525">
    <property type="entry name" value="MCM_CS"/>
</dbReference>
<evidence type="ECO:0000256" key="6">
    <source>
        <dbReference type="ARBA" id="ARBA00022801"/>
    </source>
</evidence>
<dbReference type="GO" id="GO:0003688">
    <property type="term" value="F:DNA replication origin binding"/>
    <property type="evidence" value="ECO:0007669"/>
    <property type="project" value="UniProtKB-ARBA"/>
</dbReference>
<comment type="catalytic activity">
    <reaction evidence="15">
        <text>ATP + H2O = ADP + phosphate + H(+)</text>
        <dbReference type="Rhea" id="RHEA:13065"/>
        <dbReference type="ChEBI" id="CHEBI:15377"/>
        <dbReference type="ChEBI" id="CHEBI:15378"/>
        <dbReference type="ChEBI" id="CHEBI:30616"/>
        <dbReference type="ChEBI" id="CHEBI:43474"/>
        <dbReference type="ChEBI" id="CHEBI:456216"/>
        <dbReference type="EC" id="3.6.4.12"/>
    </reaction>
</comment>
<dbReference type="InterPro" id="IPR001208">
    <property type="entry name" value="MCM_dom"/>
</dbReference>
<dbReference type="FunFam" id="2.20.28.10:FF:000004">
    <property type="entry name" value="DNA replication licensing factor MCM7"/>
    <property type="match status" value="1"/>
</dbReference>
<evidence type="ECO:0000256" key="14">
    <source>
        <dbReference type="RuleBase" id="RU004070"/>
    </source>
</evidence>
<dbReference type="GO" id="GO:0003697">
    <property type="term" value="F:single-stranded DNA binding"/>
    <property type="evidence" value="ECO:0007669"/>
    <property type="project" value="TreeGrafter"/>
</dbReference>
<comment type="caution">
    <text evidence="18">The sequence shown here is derived from an EMBL/GenBank/DDBJ whole genome shotgun (WGS) entry which is preliminary data.</text>
</comment>
<evidence type="ECO:0000256" key="7">
    <source>
        <dbReference type="ARBA" id="ARBA00022806"/>
    </source>
</evidence>
<evidence type="ECO:0000256" key="10">
    <source>
        <dbReference type="ARBA" id="ARBA00023125"/>
    </source>
</evidence>
<dbReference type="PRINTS" id="PR01663">
    <property type="entry name" value="MCMPROTEIN7"/>
</dbReference>
<dbReference type="GO" id="GO:0006270">
    <property type="term" value="P:DNA replication initiation"/>
    <property type="evidence" value="ECO:0007669"/>
    <property type="project" value="InterPro"/>
</dbReference>
<comment type="similarity">
    <text evidence="14">Belongs to the MCM family.</text>
</comment>
<dbReference type="GO" id="GO:0005656">
    <property type="term" value="C:nuclear pre-replicative complex"/>
    <property type="evidence" value="ECO:0007669"/>
    <property type="project" value="UniProtKB-ARBA"/>
</dbReference>
<feature type="transmembrane region" description="Helical" evidence="16">
    <location>
        <begin position="813"/>
        <end position="832"/>
    </location>
</feature>
<dbReference type="Pfam" id="PF17207">
    <property type="entry name" value="MCM_OB"/>
    <property type="match status" value="1"/>
</dbReference>
<dbReference type="InterPro" id="IPR031327">
    <property type="entry name" value="MCM"/>
</dbReference>
<dbReference type="PROSITE" id="PS50051">
    <property type="entry name" value="MCM_2"/>
    <property type="match status" value="1"/>
</dbReference>
<evidence type="ECO:0000256" key="8">
    <source>
        <dbReference type="ARBA" id="ARBA00022840"/>
    </source>
</evidence>
<evidence type="ECO:0000256" key="1">
    <source>
        <dbReference type="ARBA" id="ARBA00004123"/>
    </source>
</evidence>
<keyword evidence="12 15" id="KW-0539">Nucleus</keyword>
<comment type="subcellular location">
    <subcellularLocation>
        <location evidence="2">Endomembrane system</location>
        <topology evidence="2">Multi-pass membrane protein</topology>
    </subcellularLocation>
    <subcellularLocation>
        <location evidence="1 15">Nucleus</location>
    </subcellularLocation>
</comment>
<dbReference type="SUPFAM" id="SSF52540">
    <property type="entry name" value="P-loop containing nucleoside triphosphate hydrolases"/>
    <property type="match status" value="1"/>
</dbReference>
<name>A0A8H6F319_CANAX</name>
<dbReference type="GO" id="GO:0016787">
    <property type="term" value="F:hydrolase activity"/>
    <property type="evidence" value="ECO:0007669"/>
    <property type="project" value="UniProtKB-KW"/>
</dbReference>
<dbReference type="Pfam" id="PF02656">
    <property type="entry name" value="DUF202"/>
    <property type="match status" value="1"/>
</dbReference>
<proteinExistence type="inferred from homology"/>
<dbReference type="InterPro" id="IPR008050">
    <property type="entry name" value="MCM7"/>
</dbReference>
<dbReference type="PANTHER" id="PTHR11630">
    <property type="entry name" value="DNA REPLICATION LICENSING FACTOR MCM FAMILY MEMBER"/>
    <property type="match status" value="1"/>
</dbReference>
<evidence type="ECO:0000256" key="5">
    <source>
        <dbReference type="ARBA" id="ARBA00022741"/>
    </source>
</evidence>
<feature type="transmembrane region" description="Helical" evidence="16">
    <location>
        <begin position="731"/>
        <end position="752"/>
    </location>
</feature>
<dbReference type="GO" id="GO:0005524">
    <property type="term" value="F:ATP binding"/>
    <property type="evidence" value="ECO:0007669"/>
    <property type="project" value="UniProtKB-KW"/>
</dbReference>
<sequence>MSTTTAAVLPTVQLQVNYNEVKTIAKDFITKFKDSMIDIDDEINQTHEGKYMNILQQVANRQKTSINIEFDDLKLFLTNYDPDSSNTYQEARRLLPTMLTNTRHFVELFSQVIDDLMPEPTEEISYRDDVLDVILHQRRLRNARLQQESNEEFNQLRDGFTQPDSAAANVGGQEDNIANPTDANLFPAKLTRRYCLYFVPLSNAKALSVRQTKGKFVGHFITVRGIVTRVSDVKPSALVIAYTCDKCGYEIFQEVNSKTFTPLTECNSPSCVNDNNKGQLFMSTQLSSQVPVGHIPRSLTVHVNGDLVRSMNPGDTVDLSGIFMPSPYTGYRALKAGLLTETYLEAQHVKQHKKQYDSMTLSSQAQDKIDELLLQGDVYNKLAKSIAPEIYGHLDVKKILLLLLCGGVTKEIGDGLKIRGDINVCLMGDPGVAKSQLLKAIGKIAPRSVYTTGRGSSGVGLTAAVMRDPITDEMVLEGGALVLADNGICCIDEFDKMDESDRTAIHEVMEQQTISIAKAGITTTLNARTSILAAANPLYGRYNPRLSPHENINLPAALLSRFDIMFLILDQPSRENDEKLAQHVAYVHMHNKQPDMDFTPVDLTPLENIFLEQKLLNQWWLKKSLLAILRLAQASARLRFDNQVRLDDVDEAIRLIEVSKSSYKEREVEDESSTTKIYNIIKSIVTQDGGDRVALDQIKDRVIAKGFTLEQFEHCIMEYDGIWQMANERTFLAWVRTSLAFLTFGVGFLQYYRVESKASVLESNSKTSAIERLNRPIGSICMVLSGLTLIFGAVRYFQVQDLLQNDYYPATRFTILIILLMNLSMLIVVFALDIEVSVT</sequence>
<dbReference type="PANTHER" id="PTHR11630:SF26">
    <property type="entry name" value="DNA REPLICATION LICENSING FACTOR MCM7"/>
    <property type="match status" value="1"/>
</dbReference>
<keyword evidence="11 16" id="KW-0472">Membrane</keyword>
<dbReference type="GO" id="GO:0017116">
    <property type="term" value="F:single-stranded DNA helicase activity"/>
    <property type="evidence" value="ECO:0007669"/>
    <property type="project" value="TreeGrafter"/>
</dbReference>
<dbReference type="GO" id="GO:0000727">
    <property type="term" value="P:double-strand break repair via break-induced replication"/>
    <property type="evidence" value="ECO:0007669"/>
    <property type="project" value="UniProtKB-ARBA"/>
</dbReference>
<dbReference type="Pfam" id="PF17855">
    <property type="entry name" value="MCM_lid"/>
    <property type="match status" value="1"/>
</dbReference>
<reference evidence="18 19" key="1">
    <citation type="submission" date="2020-03" db="EMBL/GenBank/DDBJ databases">
        <title>FDA dAtabase for Regulatory Grade micrObial Sequences (FDA-ARGOS): Supporting development and validation of Infectious Disease Dx tests.</title>
        <authorList>
            <person name="Campos J."/>
            <person name="Goldberg B."/>
            <person name="Tallon L."/>
            <person name="Sadzewicz L."/>
            <person name="Vavikolanu K."/>
            <person name="Mehta A."/>
            <person name="Aluvathingal J."/>
            <person name="Nadendla S."/>
            <person name="Nandy P."/>
            <person name="Geyer C."/>
            <person name="Yan Y."/>
            <person name="Sichtig H."/>
        </authorList>
    </citation>
    <scope>NUCLEOTIDE SEQUENCE [LARGE SCALE GENOMIC DNA]</scope>
    <source>
        <strain evidence="18 19">FDAARGOS_656</strain>
    </source>
</reference>
<dbReference type="InterPro" id="IPR041562">
    <property type="entry name" value="MCM_lid"/>
</dbReference>
<feature type="transmembrane region" description="Helical" evidence="16">
    <location>
        <begin position="773"/>
        <end position="793"/>
    </location>
</feature>
<dbReference type="GO" id="GO:0012505">
    <property type="term" value="C:endomembrane system"/>
    <property type="evidence" value="ECO:0007669"/>
    <property type="project" value="UniProtKB-SubCell"/>
</dbReference>
<feature type="domain" description="MCM C-terminal AAA(+) ATPase" evidence="17">
    <location>
        <begin position="378"/>
        <end position="584"/>
    </location>
</feature>
<evidence type="ECO:0000256" key="2">
    <source>
        <dbReference type="ARBA" id="ARBA00004127"/>
    </source>
</evidence>
<dbReference type="InterPro" id="IPR003807">
    <property type="entry name" value="DUF202"/>
</dbReference>
<keyword evidence="5 14" id="KW-0547">Nucleotide-binding</keyword>
<evidence type="ECO:0000256" key="11">
    <source>
        <dbReference type="ARBA" id="ARBA00023136"/>
    </source>
</evidence>
<dbReference type="EMBL" id="JABWAD010000060">
    <property type="protein sequence ID" value="KAF6063856.1"/>
    <property type="molecule type" value="Genomic_DNA"/>
</dbReference>
<dbReference type="GO" id="GO:0043596">
    <property type="term" value="C:nuclear replication fork"/>
    <property type="evidence" value="ECO:0007669"/>
    <property type="project" value="UniProtKB-ARBA"/>
</dbReference>
<protein>
    <recommendedName>
        <fullName evidence="15">DNA replication licensing factor MCM7</fullName>
        <ecNumber evidence="15">3.6.4.12</ecNumber>
    </recommendedName>
</protein>
<dbReference type="GO" id="GO:0071162">
    <property type="term" value="C:CMG complex"/>
    <property type="evidence" value="ECO:0007669"/>
    <property type="project" value="UniProtKB-ARBA"/>
</dbReference>